<proteinExistence type="predicted"/>
<protein>
    <submittedName>
        <fullName evidence="3">Uncharacterized protein</fullName>
    </submittedName>
</protein>
<accession>A0AAW0BD22</accession>
<feature type="compositionally biased region" description="Polar residues" evidence="1">
    <location>
        <begin position="104"/>
        <end position="116"/>
    </location>
</feature>
<dbReference type="Proteomes" id="UP001383192">
    <property type="component" value="Unassembled WGS sequence"/>
</dbReference>
<feature type="transmembrane region" description="Helical" evidence="2">
    <location>
        <begin position="177"/>
        <end position="195"/>
    </location>
</feature>
<evidence type="ECO:0000313" key="4">
    <source>
        <dbReference type="Proteomes" id="UP001383192"/>
    </source>
</evidence>
<name>A0AAW0BD22_9AGAR</name>
<feature type="transmembrane region" description="Helical" evidence="2">
    <location>
        <begin position="338"/>
        <end position="361"/>
    </location>
</feature>
<reference evidence="3 4" key="1">
    <citation type="submission" date="2024-01" db="EMBL/GenBank/DDBJ databases">
        <title>A draft genome for a cacao thread blight-causing isolate of Paramarasmius palmivorus.</title>
        <authorList>
            <person name="Baruah I.K."/>
            <person name="Bukari Y."/>
            <person name="Amoako-Attah I."/>
            <person name="Meinhardt L.W."/>
            <person name="Bailey B.A."/>
            <person name="Cohen S.P."/>
        </authorList>
    </citation>
    <scope>NUCLEOTIDE SEQUENCE [LARGE SCALE GENOMIC DNA]</scope>
    <source>
        <strain evidence="3 4">GH-12</strain>
    </source>
</reference>
<feature type="transmembrane region" description="Helical" evidence="2">
    <location>
        <begin position="376"/>
        <end position="400"/>
    </location>
</feature>
<feature type="transmembrane region" description="Helical" evidence="2">
    <location>
        <begin position="266"/>
        <end position="286"/>
    </location>
</feature>
<dbReference type="PANTHER" id="PTHR35043">
    <property type="entry name" value="TRANSCRIPTION FACTOR DOMAIN-CONTAINING PROTEIN"/>
    <property type="match status" value="1"/>
</dbReference>
<feature type="compositionally biased region" description="Polar residues" evidence="1">
    <location>
        <begin position="86"/>
        <end position="95"/>
    </location>
</feature>
<keyword evidence="2" id="KW-1133">Transmembrane helix</keyword>
<keyword evidence="4" id="KW-1185">Reference proteome</keyword>
<keyword evidence="2" id="KW-0812">Transmembrane</keyword>
<dbReference type="EMBL" id="JAYKXP010000123">
    <property type="protein sequence ID" value="KAK7024467.1"/>
    <property type="molecule type" value="Genomic_DNA"/>
</dbReference>
<sequence>MRQREKAKEIRDRFKGYGWGMSHGFFIIMGGFALYDGEEFRGHLWDRKRGERWRYPYDGQSEALFGVIKDYHKAHQELENKRNGHAKSSASSTPSDGHEITPVMPTQETSLPPSSELTTPLEFLVAKGYITLTEDEIKDKSHADVITKSIAVIQTTWFIMQVIARAVEGLAITELEIVTVGFAILNFGTYFLWWNKPLRVGHHVRVYWRHREMKIERKEGQEGPGEEVGKRKESWLCWLGRAATNVVGYIYLNNTPKGFASWILKLSFLPLVILDHIFIVCFGILIDRDSSALATPISSRLGNDPLDLYITVYGIAALFGAIHCIPWVFHFPTHIEQLLWRISAVAVAVAPVAMGLLHGYWKRFLDKDDPDLLDVIAFILILILSLAYAVFRISLIVIAFTSLRDLSPSAYQTVQWTILWPHIG</sequence>
<feature type="transmembrane region" description="Helical" evidence="2">
    <location>
        <begin position="306"/>
        <end position="329"/>
    </location>
</feature>
<dbReference type="AlphaFoldDB" id="A0AAW0BD22"/>
<organism evidence="3 4">
    <name type="scientific">Paramarasmius palmivorus</name>
    <dbReference type="NCBI Taxonomy" id="297713"/>
    <lineage>
        <taxon>Eukaryota</taxon>
        <taxon>Fungi</taxon>
        <taxon>Dikarya</taxon>
        <taxon>Basidiomycota</taxon>
        <taxon>Agaricomycotina</taxon>
        <taxon>Agaricomycetes</taxon>
        <taxon>Agaricomycetidae</taxon>
        <taxon>Agaricales</taxon>
        <taxon>Marasmiineae</taxon>
        <taxon>Marasmiaceae</taxon>
        <taxon>Paramarasmius</taxon>
    </lineage>
</organism>
<evidence type="ECO:0000256" key="1">
    <source>
        <dbReference type="SAM" id="MobiDB-lite"/>
    </source>
</evidence>
<feature type="region of interest" description="Disordered" evidence="1">
    <location>
        <begin position="79"/>
        <end position="116"/>
    </location>
</feature>
<feature type="transmembrane region" description="Helical" evidence="2">
    <location>
        <begin position="16"/>
        <end position="35"/>
    </location>
</feature>
<evidence type="ECO:0000256" key="2">
    <source>
        <dbReference type="SAM" id="Phobius"/>
    </source>
</evidence>
<gene>
    <name evidence="3" type="ORF">VNI00_016264</name>
</gene>
<keyword evidence="2" id="KW-0472">Membrane</keyword>
<evidence type="ECO:0000313" key="3">
    <source>
        <dbReference type="EMBL" id="KAK7024467.1"/>
    </source>
</evidence>
<comment type="caution">
    <text evidence="3">The sequence shown here is derived from an EMBL/GenBank/DDBJ whole genome shotgun (WGS) entry which is preliminary data.</text>
</comment>
<dbReference type="PANTHER" id="PTHR35043:SF7">
    <property type="entry name" value="TRANSCRIPTION FACTOR DOMAIN-CONTAINING PROTEIN"/>
    <property type="match status" value="1"/>
</dbReference>